<evidence type="ECO:0000256" key="3">
    <source>
        <dbReference type="ARBA" id="ARBA00022553"/>
    </source>
</evidence>
<evidence type="ECO:0000256" key="13">
    <source>
        <dbReference type="PROSITE-ProRule" id="PRU00110"/>
    </source>
</evidence>
<dbReference type="EC" id="2.7.13.3" evidence="2"/>
<dbReference type="InterPro" id="IPR013656">
    <property type="entry name" value="PAS_4"/>
</dbReference>
<evidence type="ECO:0000256" key="5">
    <source>
        <dbReference type="ARBA" id="ARBA00022741"/>
    </source>
</evidence>
<evidence type="ECO:0000313" key="23">
    <source>
        <dbReference type="Proteomes" id="UP000070186"/>
    </source>
</evidence>
<dbReference type="Proteomes" id="UP000070186">
    <property type="component" value="Unassembled WGS sequence"/>
</dbReference>
<dbReference type="SUPFAM" id="SSF55785">
    <property type="entry name" value="PYP-like sensor domain (PAS domain)"/>
    <property type="match status" value="3"/>
</dbReference>
<dbReference type="SMART" id="SM00388">
    <property type="entry name" value="HisKA"/>
    <property type="match status" value="1"/>
</dbReference>
<dbReference type="SMART" id="SM00091">
    <property type="entry name" value="PAS"/>
    <property type="match status" value="3"/>
</dbReference>
<dbReference type="InterPro" id="IPR008207">
    <property type="entry name" value="Sig_transdc_His_kin_Hpt_dom"/>
</dbReference>
<evidence type="ECO:0000256" key="10">
    <source>
        <dbReference type="ARBA" id="ARBA00064003"/>
    </source>
</evidence>
<dbReference type="PROSITE" id="PS50112">
    <property type="entry name" value="PAS"/>
    <property type="match status" value="2"/>
</dbReference>
<dbReference type="SUPFAM" id="SSF47384">
    <property type="entry name" value="Homodimeric domain of signal transducing histidine kinase"/>
    <property type="match status" value="1"/>
</dbReference>
<evidence type="ECO:0000256" key="4">
    <source>
        <dbReference type="ARBA" id="ARBA00022679"/>
    </source>
</evidence>
<dbReference type="Gene3D" id="3.30.450.20">
    <property type="entry name" value="PAS domain"/>
    <property type="match status" value="3"/>
</dbReference>
<dbReference type="SMART" id="SM00387">
    <property type="entry name" value="HATPase_c"/>
    <property type="match status" value="1"/>
</dbReference>
<dbReference type="Pfam" id="PF00512">
    <property type="entry name" value="HisKA"/>
    <property type="match status" value="1"/>
</dbReference>
<dbReference type="InterPro" id="IPR035965">
    <property type="entry name" value="PAS-like_dom_sf"/>
</dbReference>
<evidence type="ECO:0000259" key="18">
    <source>
        <dbReference type="PROSITE" id="PS50110"/>
    </source>
</evidence>
<keyword evidence="4" id="KW-0808">Transferase</keyword>
<evidence type="ECO:0000256" key="12">
    <source>
        <dbReference type="ARBA" id="ARBA00070152"/>
    </source>
</evidence>
<proteinExistence type="predicted"/>
<dbReference type="InterPro" id="IPR003661">
    <property type="entry name" value="HisK_dim/P_dom"/>
</dbReference>
<sequence length="1035" mass="113806">MTQDNDNITESTTRAIALVVVPYVTVAALWILLSDHLAAYLWPDPAQLAIASMIKGWFFVAVTAVLLTVLLHSLIKRINERQELERQARQAALLAARQVKEESAQLRTLIDTIPDLIWLKDTEGVYLNCNKRFTQFFGATAEEICGKTDFDFVDRELAEFFRANDQAALTAGAPRSNEEWVTFASDGHRELLNTIKAPLRDSHGALIGVIGIGRDISQLHELQERFEVAFNASPAAISLSTADRGIYLDVNPGYARMLGWESSDLLGRSSLDIGLWPDEEARETWRRELETSGHLRDYQTTWLKRDGQPLSVSVSAEMIALGGQPYVLAFILDISERKRAEDEVRQLQERLATAFRAAPVAACITRMSDGKLVDANERLLREYGWPRADLIGKTTLEAGLWGSEVDRIRMVDIIRRDGRIADFETVGVTHDGRRLTISISSEVVQMDGIAHLVTFIDDITEQRQASIELEKHRHHLEELVNARTAELAAAKEAAEAASRAKSTFLANMSHEIRTPMNAIIGLTHLAERNTEDRLQLERLGKVANAAQHLLAIINQILDISKIEAGKLELVPSDFDLARLLENTNALLVDRIRSRGLRFHSAIDPALPPVLVGDPLRIGQILLNFLSNAVKFTERGTIGINVTLQEETAAGLLVRFAVSDTGIGIPHEQQARIFEVFEQADTSTTRRFGGTGLGLAIARRLAVMMGGETGLSSDPGQGSTFWFTARLRPGQANRAEDPVPMLPENSERWLAERFHQRRILVVEDNLINQEVAIELLQAVGLETDVAVNGKKAVEMAAQTNYDLILMDLQMPIMDGFAATRAIRQAEAGSGRQVPILAMTANAFSEDRQRCLEAGMNEHIGKPVDPQHLYSALIKWLPADGQAPSGKRAGNSSSRPSPDNPPAAMTDLRQALAQIDGLDPEFGLNSVRGRLHSYIRLLGIFTQTHADDPAIIAQLLDAGLQAEAIRAAHTLKGAAGTLGITAIQRAAAQLEASLRADLPTDEIEALRTALDDEQQRIIPAISSALTDVAAPLPARSQ</sequence>
<dbReference type="Gene3D" id="3.30.565.10">
    <property type="entry name" value="Histidine kinase-like ATPase, C-terminal domain"/>
    <property type="match status" value="1"/>
</dbReference>
<dbReference type="CDD" id="cd00088">
    <property type="entry name" value="HPT"/>
    <property type="match status" value="1"/>
</dbReference>
<dbReference type="AlphaFoldDB" id="A0A133XMI0"/>
<keyword evidence="16" id="KW-0472">Membrane</keyword>
<dbReference type="Pfam" id="PF02518">
    <property type="entry name" value="HATPase_c"/>
    <property type="match status" value="1"/>
</dbReference>
<dbReference type="Gene3D" id="3.40.50.2300">
    <property type="match status" value="1"/>
</dbReference>
<dbReference type="PROSITE" id="PS50894">
    <property type="entry name" value="HPT"/>
    <property type="match status" value="1"/>
</dbReference>
<feature type="domain" description="PAS" evidence="19">
    <location>
        <begin position="102"/>
        <end position="172"/>
    </location>
</feature>
<comment type="caution">
    <text evidence="22">The sequence shown here is derived from an EMBL/GenBank/DDBJ whole genome shotgun (WGS) entry which is preliminary data.</text>
</comment>
<dbReference type="PRINTS" id="PR00344">
    <property type="entry name" value="BCTRLSENSOR"/>
</dbReference>
<dbReference type="GO" id="GO:0005524">
    <property type="term" value="F:ATP binding"/>
    <property type="evidence" value="ECO:0007669"/>
    <property type="project" value="UniProtKB-KW"/>
</dbReference>
<feature type="domain" description="PAC" evidence="20">
    <location>
        <begin position="176"/>
        <end position="228"/>
    </location>
</feature>
<name>A0A133XMI0_9RHOO</name>
<evidence type="ECO:0000256" key="16">
    <source>
        <dbReference type="SAM" id="Phobius"/>
    </source>
</evidence>
<evidence type="ECO:0000256" key="2">
    <source>
        <dbReference type="ARBA" id="ARBA00012438"/>
    </source>
</evidence>
<comment type="subunit">
    <text evidence="10">At low DSF concentrations, interacts with RpfF.</text>
</comment>
<dbReference type="InterPro" id="IPR036097">
    <property type="entry name" value="HisK_dim/P_sf"/>
</dbReference>
<evidence type="ECO:0000256" key="9">
    <source>
        <dbReference type="ARBA" id="ARBA00058004"/>
    </source>
</evidence>
<feature type="domain" description="PAS" evidence="19">
    <location>
        <begin position="222"/>
        <end position="271"/>
    </location>
</feature>
<dbReference type="FunFam" id="1.10.287.130:FF:000002">
    <property type="entry name" value="Two-component osmosensing histidine kinase"/>
    <property type="match status" value="1"/>
</dbReference>
<dbReference type="CDD" id="cd17546">
    <property type="entry name" value="REC_hyHK_CKI1_RcsC-like"/>
    <property type="match status" value="1"/>
</dbReference>
<evidence type="ECO:0000259" key="19">
    <source>
        <dbReference type="PROSITE" id="PS50112"/>
    </source>
</evidence>
<dbReference type="CDD" id="cd16922">
    <property type="entry name" value="HATPase_EvgS-ArcB-TorS-like"/>
    <property type="match status" value="1"/>
</dbReference>
<dbReference type="Pfam" id="PF13426">
    <property type="entry name" value="PAS_9"/>
    <property type="match status" value="2"/>
</dbReference>
<dbReference type="SMART" id="SM00448">
    <property type="entry name" value="REC"/>
    <property type="match status" value="1"/>
</dbReference>
<dbReference type="CDD" id="cd00130">
    <property type="entry name" value="PAS"/>
    <property type="match status" value="3"/>
</dbReference>
<dbReference type="PANTHER" id="PTHR45339:SF3">
    <property type="entry name" value="HISTIDINE KINASE"/>
    <property type="match status" value="1"/>
</dbReference>
<dbReference type="InterPro" id="IPR001789">
    <property type="entry name" value="Sig_transdc_resp-reg_receiver"/>
</dbReference>
<dbReference type="InterPro" id="IPR005467">
    <property type="entry name" value="His_kinase_dom"/>
</dbReference>
<dbReference type="FunFam" id="3.30.565.10:FF:000010">
    <property type="entry name" value="Sensor histidine kinase RcsC"/>
    <property type="match status" value="1"/>
</dbReference>
<dbReference type="InterPro" id="IPR036890">
    <property type="entry name" value="HATPase_C_sf"/>
</dbReference>
<keyword evidence="16" id="KW-0812">Transmembrane</keyword>
<evidence type="ECO:0000256" key="6">
    <source>
        <dbReference type="ARBA" id="ARBA00022777"/>
    </source>
</evidence>
<dbReference type="SUPFAM" id="SSF47226">
    <property type="entry name" value="Histidine-containing phosphotransfer domain, HPT domain"/>
    <property type="match status" value="1"/>
</dbReference>
<keyword evidence="8" id="KW-0902">Two-component regulatory system</keyword>
<keyword evidence="6" id="KW-0418">Kinase</keyword>
<dbReference type="InterPro" id="IPR004358">
    <property type="entry name" value="Sig_transdc_His_kin-like_C"/>
</dbReference>
<dbReference type="InterPro" id="IPR003594">
    <property type="entry name" value="HATPase_dom"/>
</dbReference>
<evidence type="ECO:0000256" key="11">
    <source>
        <dbReference type="ARBA" id="ARBA00068150"/>
    </source>
</evidence>
<feature type="domain" description="PAC" evidence="20">
    <location>
        <begin position="296"/>
        <end position="346"/>
    </location>
</feature>
<dbReference type="PROSITE" id="PS50113">
    <property type="entry name" value="PAC"/>
    <property type="match status" value="3"/>
</dbReference>
<dbReference type="EMBL" id="LODL01000007">
    <property type="protein sequence ID" value="KXB32130.1"/>
    <property type="molecule type" value="Genomic_DNA"/>
</dbReference>
<feature type="modified residue" description="4-aspartylphosphate" evidence="14">
    <location>
        <position position="806"/>
    </location>
</feature>
<dbReference type="SUPFAM" id="SSF55874">
    <property type="entry name" value="ATPase domain of HSP90 chaperone/DNA topoisomerase II/histidine kinase"/>
    <property type="match status" value="1"/>
</dbReference>
<keyword evidence="16" id="KW-1133">Transmembrane helix</keyword>
<dbReference type="InterPro" id="IPR000700">
    <property type="entry name" value="PAS-assoc_C"/>
</dbReference>
<evidence type="ECO:0000259" key="17">
    <source>
        <dbReference type="PROSITE" id="PS50109"/>
    </source>
</evidence>
<comment type="function">
    <text evidence="9">Member of the two-component regulatory system BvgS/BvgA. Phosphorylates BvgA via a four-step phosphorelay in response to environmental signals.</text>
</comment>
<dbReference type="Pfam" id="PF01627">
    <property type="entry name" value="Hpt"/>
    <property type="match status" value="1"/>
</dbReference>
<evidence type="ECO:0000256" key="14">
    <source>
        <dbReference type="PROSITE-ProRule" id="PRU00169"/>
    </source>
</evidence>
<protein>
    <recommendedName>
        <fullName evidence="11">Sensory/regulatory protein RpfC</fullName>
        <ecNumber evidence="2">2.7.13.3</ecNumber>
    </recommendedName>
    <alternativeName>
        <fullName evidence="12">Virulence sensor protein BvgS</fullName>
    </alternativeName>
</protein>
<dbReference type="InterPro" id="IPR001610">
    <property type="entry name" value="PAC"/>
</dbReference>
<evidence type="ECO:0000256" key="1">
    <source>
        <dbReference type="ARBA" id="ARBA00000085"/>
    </source>
</evidence>
<dbReference type="Gene3D" id="1.10.287.130">
    <property type="match status" value="1"/>
</dbReference>
<dbReference type="Gene3D" id="1.20.120.160">
    <property type="entry name" value="HPT domain"/>
    <property type="match status" value="1"/>
</dbReference>
<feature type="domain" description="PAC" evidence="20">
    <location>
        <begin position="421"/>
        <end position="471"/>
    </location>
</feature>
<evidence type="ECO:0000259" key="20">
    <source>
        <dbReference type="PROSITE" id="PS50113"/>
    </source>
</evidence>
<feature type="region of interest" description="Disordered" evidence="15">
    <location>
        <begin position="879"/>
        <end position="902"/>
    </location>
</feature>
<evidence type="ECO:0000256" key="7">
    <source>
        <dbReference type="ARBA" id="ARBA00022840"/>
    </source>
</evidence>
<reference evidence="22 23" key="1">
    <citation type="submission" date="2015-12" db="EMBL/GenBank/DDBJ databases">
        <title>Nitrous oxide reduction kinetics distinguish bacteria harboring typical versus atypical NosZ.</title>
        <authorList>
            <person name="Yoon S."/>
            <person name="Nissen S."/>
            <person name="Park D."/>
            <person name="Sanford R.A."/>
            <person name="Loeffler F.E."/>
        </authorList>
    </citation>
    <scope>NUCLEOTIDE SEQUENCE [LARGE SCALE GENOMIC DNA]</scope>
    <source>
        <strain evidence="22 23">ATCC BAA-841</strain>
    </source>
</reference>
<dbReference type="CDD" id="cd00082">
    <property type="entry name" value="HisKA"/>
    <property type="match status" value="1"/>
</dbReference>
<evidence type="ECO:0000256" key="8">
    <source>
        <dbReference type="ARBA" id="ARBA00023012"/>
    </source>
</evidence>
<feature type="transmembrane region" description="Helical" evidence="16">
    <location>
        <begin position="15"/>
        <end position="33"/>
    </location>
</feature>
<keyword evidence="7" id="KW-0067">ATP-binding</keyword>
<feature type="domain" description="Response regulatory" evidence="18">
    <location>
        <begin position="757"/>
        <end position="875"/>
    </location>
</feature>
<keyword evidence="3 14" id="KW-0597">Phosphoprotein</keyword>
<dbReference type="GO" id="GO:0000155">
    <property type="term" value="F:phosphorelay sensor kinase activity"/>
    <property type="evidence" value="ECO:0007669"/>
    <property type="project" value="InterPro"/>
</dbReference>
<evidence type="ECO:0000259" key="21">
    <source>
        <dbReference type="PROSITE" id="PS50894"/>
    </source>
</evidence>
<feature type="transmembrane region" description="Helical" evidence="16">
    <location>
        <begin position="54"/>
        <end position="75"/>
    </location>
</feature>
<feature type="modified residue" description="Phosphohistidine" evidence="13">
    <location>
        <position position="967"/>
    </location>
</feature>
<dbReference type="SMART" id="SM00086">
    <property type="entry name" value="PAC"/>
    <property type="match status" value="3"/>
</dbReference>
<evidence type="ECO:0000313" key="22">
    <source>
        <dbReference type="EMBL" id="KXB32130.1"/>
    </source>
</evidence>
<dbReference type="RefSeq" id="WP_066880631.1">
    <property type="nucleotide sequence ID" value="NZ_LODL01000007.1"/>
</dbReference>
<dbReference type="InterPro" id="IPR036641">
    <property type="entry name" value="HPT_dom_sf"/>
</dbReference>
<dbReference type="NCBIfam" id="TIGR00229">
    <property type="entry name" value="sensory_box"/>
    <property type="match status" value="3"/>
</dbReference>
<dbReference type="STRING" id="281362.AT959_03470"/>
<dbReference type="Pfam" id="PF08448">
    <property type="entry name" value="PAS_4"/>
    <property type="match status" value="1"/>
</dbReference>
<dbReference type="PROSITE" id="PS50110">
    <property type="entry name" value="RESPONSE_REGULATORY"/>
    <property type="match status" value="1"/>
</dbReference>
<keyword evidence="23" id="KW-1185">Reference proteome</keyword>
<gene>
    <name evidence="22" type="ORF">AT959_03470</name>
</gene>
<organism evidence="22 23">
    <name type="scientific">Dechloromonas denitrificans</name>
    <dbReference type="NCBI Taxonomy" id="281362"/>
    <lineage>
        <taxon>Bacteria</taxon>
        <taxon>Pseudomonadati</taxon>
        <taxon>Pseudomonadota</taxon>
        <taxon>Betaproteobacteria</taxon>
        <taxon>Rhodocyclales</taxon>
        <taxon>Azonexaceae</taxon>
        <taxon>Dechloromonas</taxon>
    </lineage>
</organism>
<dbReference type="GO" id="GO:0005886">
    <property type="term" value="C:plasma membrane"/>
    <property type="evidence" value="ECO:0007669"/>
    <property type="project" value="UniProtKB-SubCell"/>
</dbReference>
<comment type="catalytic activity">
    <reaction evidence="1">
        <text>ATP + protein L-histidine = ADP + protein N-phospho-L-histidine.</text>
        <dbReference type="EC" id="2.7.13.3"/>
    </reaction>
</comment>
<dbReference type="InterPro" id="IPR000014">
    <property type="entry name" value="PAS"/>
</dbReference>
<dbReference type="PROSITE" id="PS50109">
    <property type="entry name" value="HIS_KIN"/>
    <property type="match status" value="1"/>
</dbReference>
<feature type="domain" description="HPt" evidence="21">
    <location>
        <begin position="928"/>
        <end position="1033"/>
    </location>
</feature>
<keyword evidence="5" id="KW-0547">Nucleotide-binding</keyword>
<feature type="domain" description="Histidine kinase" evidence="17">
    <location>
        <begin position="507"/>
        <end position="728"/>
    </location>
</feature>
<accession>A0A133XMI0</accession>
<dbReference type="Pfam" id="PF00072">
    <property type="entry name" value="Response_reg"/>
    <property type="match status" value="1"/>
</dbReference>
<evidence type="ECO:0000256" key="15">
    <source>
        <dbReference type="SAM" id="MobiDB-lite"/>
    </source>
</evidence>
<dbReference type="InterPro" id="IPR011006">
    <property type="entry name" value="CheY-like_superfamily"/>
</dbReference>
<dbReference type="GO" id="GO:0006355">
    <property type="term" value="P:regulation of DNA-templated transcription"/>
    <property type="evidence" value="ECO:0007669"/>
    <property type="project" value="InterPro"/>
</dbReference>
<dbReference type="PANTHER" id="PTHR45339">
    <property type="entry name" value="HYBRID SIGNAL TRANSDUCTION HISTIDINE KINASE J"/>
    <property type="match status" value="1"/>
</dbReference>
<dbReference type="SUPFAM" id="SSF52172">
    <property type="entry name" value="CheY-like"/>
    <property type="match status" value="1"/>
</dbReference>